<protein>
    <submittedName>
        <fullName evidence="1">Uncharacterized protein</fullName>
    </submittedName>
</protein>
<name>A0AAV6UYV4_9ARAC</name>
<accession>A0AAV6UYV4</accession>
<sequence>MTIICIFESGAQKSPFEKQEGASTNGVEPANLDCKSVKRGRKELLFGWKSGQSLSLERAAPRCGLMRKARAVVEGEQFPRAIVLSTRDHVLLGAPPKHKISFQPHVGSYNEADLKHKLEIF</sequence>
<dbReference type="EMBL" id="JAFNEN010000227">
    <property type="protein sequence ID" value="KAG8188933.1"/>
    <property type="molecule type" value="Genomic_DNA"/>
</dbReference>
<proteinExistence type="predicted"/>
<evidence type="ECO:0000313" key="2">
    <source>
        <dbReference type="Proteomes" id="UP000827092"/>
    </source>
</evidence>
<keyword evidence="2" id="KW-1185">Reference proteome</keyword>
<organism evidence="1 2">
    <name type="scientific">Oedothorax gibbosus</name>
    <dbReference type="NCBI Taxonomy" id="931172"/>
    <lineage>
        <taxon>Eukaryota</taxon>
        <taxon>Metazoa</taxon>
        <taxon>Ecdysozoa</taxon>
        <taxon>Arthropoda</taxon>
        <taxon>Chelicerata</taxon>
        <taxon>Arachnida</taxon>
        <taxon>Araneae</taxon>
        <taxon>Araneomorphae</taxon>
        <taxon>Entelegynae</taxon>
        <taxon>Araneoidea</taxon>
        <taxon>Linyphiidae</taxon>
        <taxon>Erigoninae</taxon>
        <taxon>Oedothorax</taxon>
    </lineage>
</organism>
<comment type="caution">
    <text evidence="1">The sequence shown here is derived from an EMBL/GenBank/DDBJ whole genome shotgun (WGS) entry which is preliminary data.</text>
</comment>
<evidence type="ECO:0000313" key="1">
    <source>
        <dbReference type="EMBL" id="KAG8188933.1"/>
    </source>
</evidence>
<gene>
    <name evidence="1" type="ORF">JTE90_014985</name>
</gene>
<dbReference type="AlphaFoldDB" id="A0AAV6UYV4"/>
<reference evidence="1 2" key="1">
    <citation type="journal article" date="2022" name="Nat. Ecol. Evol.">
        <title>A masculinizing supergene underlies an exaggerated male reproductive morph in a spider.</title>
        <authorList>
            <person name="Hendrickx F."/>
            <person name="De Corte Z."/>
            <person name="Sonet G."/>
            <person name="Van Belleghem S.M."/>
            <person name="Kostlbacher S."/>
            <person name="Vangestel C."/>
        </authorList>
    </citation>
    <scope>NUCLEOTIDE SEQUENCE [LARGE SCALE GENOMIC DNA]</scope>
    <source>
        <strain evidence="1">W744_W776</strain>
    </source>
</reference>
<dbReference type="Proteomes" id="UP000827092">
    <property type="component" value="Unassembled WGS sequence"/>
</dbReference>